<evidence type="ECO:0000256" key="1">
    <source>
        <dbReference type="SAM" id="MobiDB-lite"/>
    </source>
</evidence>
<protein>
    <recommendedName>
        <fullName evidence="2">C2H2-type domain-containing protein</fullName>
    </recommendedName>
</protein>
<feature type="compositionally biased region" description="Polar residues" evidence="1">
    <location>
        <begin position="1"/>
        <end position="31"/>
    </location>
</feature>
<feature type="domain" description="C2H2-type" evidence="2">
    <location>
        <begin position="578"/>
        <end position="599"/>
    </location>
</feature>
<sequence>MGDPSTRPTTATTADLRSIASSPTLLPQSDQTIREKWTSLDGNASSHEYGPRLPDESTEVNKHRWIPKLANDASQDFSTSQDQSTLDSKSFSLVDWSDTGGDAKVSRLERGSHKSSVTDRTGRPSLLDPVSYFESLDALELRVASICHFDRHKGWKADYSPVTAPSSFDLTKSYTKEMDQRVRHIERIQEAFELLEKEGYCKGHFSALVQDWQRFKEEKILVANTVNVGSRSLEEIAEIGRRASRCLNIRHRGTGFRLTECTGDLISYLERLGMSAPGATMEDTLGRFVSLFDFVCSILRFSLVSYTGSHNCPFDETVFEQDIPSFEIAKGCALRRRKLKCLDEYVGGPVWIWEHQDTGEEEYLLSISVEQLVDLWGPVWIMPVEEPHASPTISTTRGIIVPVSAELTRLGEVKCHFSTSSDTIGQAVTCPVSLHSTTQLLIGMESFFTVNEKCSGGVKVYEKKNNGLFQPPGTHKDYWLLENIQGGISLGQHIVPTGIFVFKRNRGVPYKSIILEYLLDPTEDHVPWLKQTVGLEISSCTANAQRISLWEALSIVNQQKKLHPHQPTCAHQVGEYECIKNCWGYVSKRKSIEEHEAVHEAILRSLKRLQYTGFDKTGKFQAWWPFSDHPQTLHIKKIQDDKSWSSNWIALLRDSWVVATYAVISNRCLEYEYSKKKTPNELCLWRRCAKTSGPSRLNIKTNLTLFGTELHLQSTLNASQVESSSPNDENLVVGTRLRVKEVGVVKIANEDNKRPRLAEVEKMGWSRIGGKLIYSENFIREEEDSDDRTGFLRLFIA</sequence>
<feature type="region of interest" description="Disordered" evidence="1">
    <location>
        <begin position="1"/>
        <end position="61"/>
    </location>
</feature>
<dbReference type="OrthoDB" id="3941333at2759"/>
<dbReference type="EMBL" id="ML977322">
    <property type="protein sequence ID" value="KAF2115774.1"/>
    <property type="molecule type" value="Genomic_DNA"/>
</dbReference>
<proteinExistence type="predicted"/>
<reference evidence="3" key="1">
    <citation type="journal article" date="2020" name="Stud. Mycol.">
        <title>101 Dothideomycetes genomes: a test case for predicting lifestyles and emergence of pathogens.</title>
        <authorList>
            <person name="Haridas S."/>
            <person name="Albert R."/>
            <person name="Binder M."/>
            <person name="Bloem J."/>
            <person name="Labutti K."/>
            <person name="Salamov A."/>
            <person name="Andreopoulos B."/>
            <person name="Baker S."/>
            <person name="Barry K."/>
            <person name="Bills G."/>
            <person name="Bluhm B."/>
            <person name="Cannon C."/>
            <person name="Castanera R."/>
            <person name="Culley D."/>
            <person name="Daum C."/>
            <person name="Ezra D."/>
            <person name="Gonzalez J."/>
            <person name="Henrissat B."/>
            <person name="Kuo A."/>
            <person name="Liang C."/>
            <person name="Lipzen A."/>
            <person name="Lutzoni F."/>
            <person name="Magnuson J."/>
            <person name="Mondo S."/>
            <person name="Nolan M."/>
            <person name="Ohm R."/>
            <person name="Pangilinan J."/>
            <person name="Park H.-J."/>
            <person name="Ramirez L."/>
            <person name="Alfaro M."/>
            <person name="Sun H."/>
            <person name="Tritt A."/>
            <person name="Yoshinaga Y."/>
            <person name="Zwiers L.-H."/>
            <person name="Turgeon B."/>
            <person name="Goodwin S."/>
            <person name="Spatafora J."/>
            <person name="Crous P."/>
            <person name="Grigoriev I."/>
        </authorList>
    </citation>
    <scope>NUCLEOTIDE SEQUENCE</scope>
    <source>
        <strain evidence="3">CBS 627.86</strain>
    </source>
</reference>
<dbReference type="Proteomes" id="UP000799770">
    <property type="component" value="Unassembled WGS sequence"/>
</dbReference>
<dbReference type="PROSITE" id="PS00028">
    <property type="entry name" value="ZINC_FINGER_C2H2_1"/>
    <property type="match status" value="1"/>
</dbReference>
<evidence type="ECO:0000313" key="4">
    <source>
        <dbReference type="Proteomes" id="UP000799770"/>
    </source>
</evidence>
<dbReference type="InterPro" id="IPR013087">
    <property type="entry name" value="Znf_C2H2_type"/>
</dbReference>
<accession>A0A6A5Z9L9</accession>
<gene>
    <name evidence="3" type="ORF">BDV96DRAFT_645959</name>
</gene>
<evidence type="ECO:0000259" key="2">
    <source>
        <dbReference type="PROSITE" id="PS00028"/>
    </source>
</evidence>
<organism evidence="3 4">
    <name type="scientific">Lophiotrema nucula</name>
    <dbReference type="NCBI Taxonomy" id="690887"/>
    <lineage>
        <taxon>Eukaryota</taxon>
        <taxon>Fungi</taxon>
        <taxon>Dikarya</taxon>
        <taxon>Ascomycota</taxon>
        <taxon>Pezizomycotina</taxon>
        <taxon>Dothideomycetes</taxon>
        <taxon>Pleosporomycetidae</taxon>
        <taxon>Pleosporales</taxon>
        <taxon>Lophiotremataceae</taxon>
        <taxon>Lophiotrema</taxon>
    </lineage>
</organism>
<feature type="compositionally biased region" description="Basic and acidic residues" evidence="1">
    <location>
        <begin position="49"/>
        <end position="61"/>
    </location>
</feature>
<evidence type="ECO:0000313" key="3">
    <source>
        <dbReference type="EMBL" id="KAF2115774.1"/>
    </source>
</evidence>
<dbReference type="AlphaFoldDB" id="A0A6A5Z9L9"/>
<keyword evidence="4" id="KW-1185">Reference proteome</keyword>
<name>A0A6A5Z9L9_9PLEO</name>